<evidence type="ECO:0000313" key="5">
    <source>
        <dbReference type="Proteomes" id="UP001597124"/>
    </source>
</evidence>
<organism evidence="4 5">
    <name type="scientific">Sphingosinicella xenopeptidilytica</name>
    <dbReference type="NCBI Taxonomy" id="364098"/>
    <lineage>
        <taxon>Bacteria</taxon>
        <taxon>Pseudomonadati</taxon>
        <taxon>Pseudomonadota</taxon>
        <taxon>Alphaproteobacteria</taxon>
        <taxon>Sphingomonadales</taxon>
        <taxon>Sphingosinicellaceae</taxon>
        <taxon>Sphingosinicella</taxon>
    </lineage>
</organism>
<comment type="caution">
    <text evidence="4">The sequence shown here is derived from an EMBL/GenBank/DDBJ whole genome shotgun (WGS) entry which is preliminary data.</text>
</comment>
<protein>
    <submittedName>
        <fullName evidence="4">NAD(P)/FAD-dependent oxidoreductase</fullName>
        <ecNumber evidence="4">1.-.-.-</ecNumber>
    </submittedName>
</protein>
<dbReference type="InterPro" id="IPR006076">
    <property type="entry name" value="FAD-dep_OxRdtase"/>
</dbReference>
<keyword evidence="1 4" id="KW-0560">Oxidoreductase</keyword>
<dbReference type="PANTHER" id="PTHR13847:SF275">
    <property type="entry name" value="GAMMA-GLUTAMYLPUTRESCINE OXIDOREDUCTASE"/>
    <property type="match status" value="1"/>
</dbReference>
<dbReference type="Gene3D" id="3.30.9.10">
    <property type="entry name" value="D-Amino Acid Oxidase, subunit A, domain 2"/>
    <property type="match status" value="1"/>
</dbReference>
<evidence type="ECO:0000259" key="3">
    <source>
        <dbReference type="Pfam" id="PF01266"/>
    </source>
</evidence>
<gene>
    <name evidence="4" type="ORF">ACFQ00_12095</name>
</gene>
<dbReference type="PANTHER" id="PTHR13847">
    <property type="entry name" value="SARCOSINE DEHYDROGENASE-RELATED"/>
    <property type="match status" value="1"/>
</dbReference>
<feature type="domain" description="FAD dependent oxidoreductase" evidence="3">
    <location>
        <begin position="33"/>
        <end position="383"/>
    </location>
</feature>
<dbReference type="EC" id="1.-.-.-" evidence="4"/>
<dbReference type="Pfam" id="PF01266">
    <property type="entry name" value="DAO"/>
    <property type="match status" value="1"/>
</dbReference>
<dbReference type="Proteomes" id="UP001597124">
    <property type="component" value="Unassembled WGS sequence"/>
</dbReference>
<proteinExistence type="predicted"/>
<reference evidence="5" key="1">
    <citation type="journal article" date="2019" name="Int. J. Syst. Evol. Microbiol.">
        <title>The Global Catalogue of Microorganisms (GCM) 10K type strain sequencing project: providing services to taxonomists for standard genome sequencing and annotation.</title>
        <authorList>
            <consortium name="The Broad Institute Genomics Platform"/>
            <consortium name="The Broad Institute Genome Sequencing Center for Infectious Disease"/>
            <person name="Wu L."/>
            <person name="Ma J."/>
        </authorList>
    </citation>
    <scope>NUCLEOTIDE SEQUENCE [LARGE SCALE GENOMIC DNA]</scope>
    <source>
        <strain evidence="5">CCUG 52537</strain>
    </source>
</reference>
<accession>A0ABW3C5B8</accession>
<evidence type="ECO:0000256" key="2">
    <source>
        <dbReference type="SAM" id="MobiDB-lite"/>
    </source>
</evidence>
<evidence type="ECO:0000313" key="4">
    <source>
        <dbReference type="EMBL" id="MFD0849069.1"/>
    </source>
</evidence>
<dbReference type="RefSeq" id="WP_381491034.1">
    <property type="nucleotide sequence ID" value="NZ_JBHTIK010000006.1"/>
</dbReference>
<dbReference type="InterPro" id="IPR036188">
    <property type="entry name" value="FAD/NAD-bd_sf"/>
</dbReference>
<name>A0ABW3C5B8_SPHXN</name>
<evidence type="ECO:0000256" key="1">
    <source>
        <dbReference type="ARBA" id="ARBA00023002"/>
    </source>
</evidence>
<sequence>MTVDRDPLSHGLWAASAPPPPRTAPLIGDTRADIAIVGAGYTGLSAALHLAEAGASVVVLEAAGIGYGGSGRNVGLVNAGLWLPPDEVVRRMGADDGERLVGALGEGPGLVFERIGQHNIACEPVRTGTLHCAVGRSGERDLERRHAQWAARGAPVRLLRGDEARAAIGSGVYGAALLDARAGTIQPLAYARGLAAAAIAAGAVIHEASPVTACAKRGPHMRLETASGTVTAEHVICATNAYTGALWGEVRTELAGLPYFNLATAPLSEDALGSVLPGKQGAWDTRQILSSFRLDAAGRLVVGSVGALRGAAKAAHRNWARRTLARIFPQLGPIDFEYEWYGTIGMTTDALPRFHTLGRVLGISGYNGRGIAPGTVFGRALARYLLHGEALPLPETPFAHMPLRRVREQIYEHGACIAHALGERF</sequence>
<dbReference type="GO" id="GO:0016491">
    <property type="term" value="F:oxidoreductase activity"/>
    <property type="evidence" value="ECO:0007669"/>
    <property type="project" value="UniProtKB-KW"/>
</dbReference>
<feature type="region of interest" description="Disordered" evidence="2">
    <location>
        <begin position="1"/>
        <end position="22"/>
    </location>
</feature>
<dbReference type="Gene3D" id="3.50.50.60">
    <property type="entry name" value="FAD/NAD(P)-binding domain"/>
    <property type="match status" value="1"/>
</dbReference>
<dbReference type="EMBL" id="JBHTIK010000006">
    <property type="protein sequence ID" value="MFD0849069.1"/>
    <property type="molecule type" value="Genomic_DNA"/>
</dbReference>
<dbReference type="SUPFAM" id="SSF51905">
    <property type="entry name" value="FAD/NAD(P)-binding domain"/>
    <property type="match status" value="1"/>
</dbReference>
<keyword evidence="5" id="KW-1185">Reference proteome</keyword>